<evidence type="ECO:0000313" key="3">
    <source>
        <dbReference type="Proteomes" id="UP000608890"/>
    </source>
</evidence>
<accession>A0A917X1W2</accession>
<evidence type="ECO:0000256" key="1">
    <source>
        <dbReference type="SAM" id="MobiDB-lite"/>
    </source>
</evidence>
<protein>
    <submittedName>
        <fullName evidence="2">Uncharacterized protein</fullName>
    </submittedName>
</protein>
<name>A0A917X1W2_9ACTN</name>
<feature type="compositionally biased region" description="Acidic residues" evidence="1">
    <location>
        <begin position="337"/>
        <end position="347"/>
    </location>
</feature>
<feature type="compositionally biased region" description="Basic residues" evidence="1">
    <location>
        <begin position="352"/>
        <end position="362"/>
    </location>
</feature>
<dbReference type="EMBL" id="BMNB01000032">
    <property type="protein sequence ID" value="GGM59856.1"/>
    <property type="molecule type" value="Genomic_DNA"/>
</dbReference>
<feature type="region of interest" description="Disordered" evidence="1">
    <location>
        <begin position="331"/>
        <end position="362"/>
    </location>
</feature>
<proteinExistence type="predicted"/>
<reference evidence="2" key="1">
    <citation type="journal article" date="2014" name="Int. J. Syst. Evol. Microbiol.">
        <title>Complete genome sequence of Corynebacterium casei LMG S-19264T (=DSM 44701T), isolated from a smear-ripened cheese.</title>
        <authorList>
            <consortium name="US DOE Joint Genome Institute (JGI-PGF)"/>
            <person name="Walter F."/>
            <person name="Albersmeier A."/>
            <person name="Kalinowski J."/>
            <person name="Ruckert C."/>
        </authorList>
    </citation>
    <scope>NUCLEOTIDE SEQUENCE</scope>
    <source>
        <strain evidence="2">CGMCC 4.7312</strain>
    </source>
</reference>
<keyword evidence="3" id="KW-1185">Reference proteome</keyword>
<dbReference type="RefSeq" id="WP_189048746.1">
    <property type="nucleotide sequence ID" value="NZ_BMNB01000032.1"/>
</dbReference>
<evidence type="ECO:0000313" key="2">
    <source>
        <dbReference type="EMBL" id="GGM59856.1"/>
    </source>
</evidence>
<dbReference type="Proteomes" id="UP000608890">
    <property type="component" value="Unassembled WGS sequence"/>
</dbReference>
<organism evidence="2 3">
    <name type="scientific">Micromonospora sonchi</name>
    <dbReference type="NCBI Taxonomy" id="1763543"/>
    <lineage>
        <taxon>Bacteria</taxon>
        <taxon>Bacillati</taxon>
        <taxon>Actinomycetota</taxon>
        <taxon>Actinomycetes</taxon>
        <taxon>Micromonosporales</taxon>
        <taxon>Micromonosporaceae</taxon>
        <taxon>Micromonospora</taxon>
    </lineage>
</organism>
<sequence length="362" mass="39470">MITGDADADLRRLVADPTFPHQDAARHAMRFRASGDVTDLVAIQDDPQPCDVTDVVFALAGSKRPWLNWVPMPSEAISNVANEIGSRQAQGEQLKVTGLGLSAAEPASAMTACRRIAGPIEIGISEFPAPDIRNPVRQGRYAVWRYDGEEPVPAVPAPSAAAVKLLQEVGGEPWPSILSGYLQAAPLGELPLDDLLGLLAHLPEAPDSPRWQHLAKSTPTYWYRLVQPWACLGILHHAKDEPWSTSTRREVLVDLAFGIEDWVADAALFALVTAAYRDPAVREEVRQLVRARLDAAVAADRMVTIEESLAQLMLVTPGCSAEDRAIATAALARAEQDDGADEEEPEAEPAPPRKRRWWRGRS</sequence>
<comment type="caution">
    <text evidence="2">The sequence shown here is derived from an EMBL/GenBank/DDBJ whole genome shotgun (WGS) entry which is preliminary data.</text>
</comment>
<gene>
    <name evidence="2" type="ORF">GCM10011608_51170</name>
</gene>
<dbReference type="AlphaFoldDB" id="A0A917X1W2"/>
<reference evidence="2" key="2">
    <citation type="submission" date="2020-09" db="EMBL/GenBank/DDBJ databases">
        <authorList>
            <person name="Sun Q."/>
            <person name="Zhou Y."/>
        </authorList>
    </citation>
    <scope>NUCLEOTIDE SEQUENCE</scope>
    <source>
        <strain evidence="2">CGMCC 4.7312</strain>
    </source>
</reference>